<reference evidence="1" key="2">
    <citation type="journal article" date="2015" name="Data Brief">
        <title>Shoot transcriptome of the giant reed, Arundo donax.</title>
        <authorList>
            <person name="Barrero R.A."/>
            <person name="Guerrero F.D."/>
            <person name="Moolhuijzen P."/>
            <person name="Goolsby J.A."/>
            <person name="Tidwell J."/>
            <person name="Bellgard S.E."/>
            <person name="Bellgard M.I."/>
        </authorList>
    </citation>
    <scope>NUCLEOTIDE SEQUENCE</scope>
    <source>
        <tissue evidence="1">Shoot tissue taken approximately 20 cm above the soil surface</tissue>
    </source>
</reference>
<protein>
    <submittedName>
        <fullName evidence="1">Uncharacterized protein</fullName>
    </submittedName>
</protein>
<dbReference type="EMBL" id="GBRH01195423">
    <property type="protein sequence ID" value="JAE02473.1"/>
    <property type="molecule type" value="Transcribed_RNA"/>
</dbReference>
<organism evidence="1">
    <name type="scientific">Arundo donax</name>
    <name type="common">Giant reed</name>
    <name type="synonym">Donax arundinaceus</name>
    <dbReference type="NCBI Taxonomy" id="35708"/>
    <lineage>
        <taxon>Eukaryota</taxon>
        <taxon>Viridiplantae</taxon>
        <taxon>Streptophyta</taxon>
        <taxon>Embryophyta</taxon>
        <taxon>Tracheophyta</taxon>
        <taxon>Spermatophyta</taxon>
        <taxon>Magnoliopsida</taxon>
        <taxon>Liliopsida</taxon>
        <taxon>Poales</taxon>
        <taxon>Poaceae</taxon>
        <taxon>PACMAD clade</taxon>
        <taxon>Arundinoideae</taxon>
        <taxon>Arundineae</taxon>
        <taxon>Arundo</taxon>
    </lineage>
</organism>
<reference evidence="1" key="1">
    <citation type="submission" date="2014-09" db="EMBL/GenBank/DDBJ databases">
        <authorList>
            <person name="Magalhaes I.L.F."/>
            <person name="Oliveira U."/>
            <person name="Santos F.R."/>
            <person name="Vidigal T.H.D.A."/>
            <person name="Brescovit A.D."/>
            <person name="Santos A.J."/>
        </authorList>
    </citation>
    <scope>NUCLEOTIDE SEQUENCE</scope>
    <source>
        <tissue evidence="1">Shoot tissue taken approximately 20 cm above the soil surface</tissue>
    </source>
</reference>
<name>A0A0A9F2F1_ARUDO</name>
<dbReference type="AlphaFoldDB" id="A0A0A9F2F1"/>
<proteinExistence type="predicted"/>
<evidence type="ECO:0000313" key="1">
    <source>
        <dbReference type="EMBL" id="JAE02473.1"/>
    </source>
</evidence>
<sequence length="34" mass="4246">MLVTVLPWTKYYHRHLFIATRYFYVDCITYKTVC</sequence>
<accession>A0A0A9F2F1</accession>